<evidence type="ECO:0000313" key="2">
    <source>
        <dbReference type="Proteomes" id="UP001478862"/>
    </source>
</evidence>
<comment type="caution">
    <text evidence="1">The sequence shown here is derived from an EMBL/GenBank/DDBJ whole genome shotgun (WGS) entry which is preliminary data.</text>
</comment>
<dbReference type="EMBL" id="JBEGDG010000038">
    <property type="protein sequence ID" value="MEQ6357880.1"/>
    <property type="molecule type" value="Genomic_DNA"/>
</dbReference>
<evidence type="ECO:0008006" key="3">
    <source>
        <dbReference type="Google" id="ProtNLM"/>
    </source>
</evidence>
<protein>
    <recommendedName>
        <fullName evidence="3">Pectate lyase superfamily protein domain-containing protein</fullName>
    </recommendedName>
</protein>
<proteinExistence type="predicted"/>
<evidence type="ECO:0000313" key="1">
    <source>
        <dbReference type="EMBL" id="MEQ6357880.1"/>
    </source>
</evidence>
<dbReference type="Proteomes" id="UP001478862">
    <property type="component" value="Unassembled WGS sequence"/>
</dbReference>
<keyword evidence="2" id="KW-1185">Reference proteome</keyword>
<name>A0ABV1MZC8_9BACI</name>
<reference evidence="1 2" key="1">
    <citation type="submission" date="2024-06" db="EMBL/GenBank/DDBJ databases">
        <title>Lysinibacillus zambalefons sp. nov., a Novel Firmicute Isolated from the Poon Bato Zambales Hyperalkaline Spring.</title>
        <authorList>
            <person name="Aja J.A."/>
            <person name="Lazaro J.E.H."/>
            <person name="Llorin L.D."/>
            <person name="Lim K.R."/>
            <person name="Teodosio J."/>
            <person name="Dalisay D.S."/>
        </authorList>
    </citation>
    <scope>NUCLEOTIDE SEQUENCE [LARGE SCALE GENOMIC DNA]</scope>
    <source>
        <strain evidence="1 2">M3</strain>
    </source>
</reference>
<sequence length="134" mass="15087">MIRMYLDVVMRLSALEVTLSSAPSSSDDMLLKHAIDKITNHINNQTNLIAIPVGLYKIAIDMVVGEFLLTKKAMGLLDIETLNFEAVAKQVQDGDTNVVFAVEANNTPEAQFNAFIVYLQHNEVDFIRYRVLTW</sequence>
<accession>A0ABV1MZC8</accession>
<organism evidence="1 2">
    <name type="scientific">Lysinibacillus zambalensis</name>
    <dbReference type="NCBI Taxonomy" id="3160866"/>
    <lineage>
        <taxon>Bacteria</taxon>
        <taxon>Bacillati</taxon>
        <taxon>Bacillota</taxon>
        <taxon>Bacilli</taxon>
        <taxon>Bacillales</taxon>
        <taxon>Bacillaceae</taxon>
        <taxon>Lysinibacillus</taxon>
    </lineage>
</organism>
<gene>
    <name evidence="1" type="ORF">ABNX05_25110</name>
</gene>